<evidence type="ECO:0000256" key="6">
    <source>
        <dbReference type="ARBA" id="ARBA00022840"/>
    </source>
</evidence>
<protein>
    <recommendedName>
        <fullName evidence="11">ATP-dependent DNA helicase</fullName>
        <ecNumber evidence="11">5.6.2.4</ecNumber>
    </recommendedName>
</protein>
<dbReference type="Pfam" id="PF00271">
    <property type="entry name" value="Helicase_C"/>
    <property type="match status" value="1"/>
</dbReference>
<keyword evidence="7" id="KW-0238">DNA-binding</keyword>
<accession>A0A0C3PW72</accession>
<keyword evidence="5 11" id="KW-0347">Helicase</keyword>
<evidence type="ECO:0000256" key="3">
    <source>
        <dbReference type="ARBA" id="ARBA00022741"/>
    </source>
</evidence>
<organism evidence="15 16">
    <name type="scientific">Pisolithus tinctorius Marx 270</name>
    <dbReference type="NCBI Taxonomy" id="870435"/>
    <lineage>
        <taxon>Eukaryota</taxon>
        <taxon>Fungi</taxon>
        <taxon>Dikarya</taxon>
        <taxon>Basidiomycota</taxon>
        <taxon>Agaricomycotina</taxon>
        <taxon>Agaricomycetes</taxon>
        <taxon>Agaricomycetidae</taxon>
        <taxon>Boletales</taxon>
        <taxon>Sclerodermatineae</taxon>
        <taxon>Pisolithaceae</taxon>
        <taxon>Pisolithus</taxon>
    </lineage>
</organism>
<reference evidence="15 16" key="1">
    <citation type="submission" date="2014-04" db="EMBL/GenBank/DDBJ databases">
        <authorList>
            <consortium name="DOE Joint Genome Institute"/>
            <person name="Kuo A."/>
            <person name="Kohler A."/>
            <person name="Costa M.D."/>
            <person name="Nagy L.G."/>
            <person name="Floudas D."/>
            <person name="Copeland A."/>
            <person name="Barry K.W."/>
            <person name="Cichocki N."/>
            <person name="Veneault-Fourrey C."/>
            <person name="LaButti K."/>
            <person name="Lindquist E.A."/>
            <person name="Lipzen A."/>
            <person name="Lundell T."/>
            <person name="Morin E."/>
            <person name="Murat C."/>
            <person name="Sun H."/>
            <person name="Tunlid A."/>
            <person name="Henrissat B."/>
            <person name="Grigoriev I.V."/>
            <person name="Hibbett D.S."/>
            <person name="Martin F."/>
            <person name="Nordberg H.P."/>
            <person name="Cantor M.N."/>
            <person name="Hua S.X."/>
        </authorList>
    </citation>
    <scope>NUCLEOTIDE SEQUENCE [LARGE SCALE GENOMIC DNA]</scope>
    <source>
        <strain evidence="15 16">Marx 270</strain>
    </source>
</reference>
<dbReference type="InterPro" id="IPR036388">
    <property type="entry name" value="WH-like_DNA-bd_sf"/>
</dbReference>
<reference evidence="16" key="2">
    <citation type="submission" date="2015-01" db="EMBL/GenBank/DDBJ databases">
        <title>Evolutionary Origins and Diversification of the Mycorrhizal Mutualists.</title>
        <authorList>
            <consortium name="DOE Joint Genome Institute"/>
            <consortium name="Mycorrhizal Genomics Consortium"/>
            <person name="Kohler A."/>
            <person name="Kuo A."/>
            <person name="Nagy L.G."/>
            <person name="Floudas D."/>
            <person name="Copeland A."/>
            <person name="Barry K.W."/>
            <person name="Cichocki N."/>
            <person name="Veneault-Fourrey C."/>
            <person name="LaButti K."/>
            <person name="Lindquist E.A."/>
            <person name="Lipzen A."/>
            <person name="Lundell T."/>
            <person name="Morin E."/>
            <person name="Murat C."/>
            <person name="Riley R."/>
            <person name="Ohm R."/>
            <person name="Sun H."/>
            <person name="Tunlid A."/>
            <person name="Henrissat B."/>
            <person name="Grigoriev I.V."/>
            <person name="Hibbett D.S."/>
            <person name="Martin F."/>
        </authorList>
    </citation>
    <scope>NUCLEOTIDE SEQUENCE [LARGE SCALE GENOMIC DNA]</scope>
    <source>
        <strain evidence="16">Marx 270</strain>
    </source>
</reference>
<dbReference type="Gene3D" id="3.40.50.300">
    <property type="entry name" value="P-loop containing nucleotide triphosphate hydrolases"/>
    <property type="match status" value="2"/>
</dbReference>
<evidence type="ECO:0000313" key="16">
    <source>
        <dbReference type="Proteomes" id="UP000054217"/>
    </source>
</evidence>
<dbReference type="SMART" id="SM00487">
    <property type="entry name" value="DEXDc"/>
    <property type="match status" value="1"/>
</dbReference>
<dbReference type="InterPro" id="IPR001650">
    <property type="entry name" value="Helicase_C-like"/>
</dbReference>
<dbReference type="Proteomes" id="UP000054217">
    <property type="component" value="Unassembled WGS sequence"/>
</dbReference>
<keyword evidence="9 11" id="KW-0539">Nucleus</keyword>
<dbReference type="GO" id="GO:0043138">
    <property type="term" value="F:3'-5' DNA helicase activity"/>
    <property type="evidence" value="ECO:0007669"/>
    <property type="project" value="UniProtKB-EC"/>
</dbReference>
<dbReference type="GO" id="GO:0005634">
    <property type="term" value="C:nucleus"/>
    <property type="evidence" value="ECO:0007669"/>
    <property type="project" value="UniProtKB-SubCell"/>
</dbReference>
<feature type="domain" description="Helicase C-terminal" evidence="14">
    <location>
        <begin position="274"/>
        <end position="427"/>
    </location>
</feature>
<dbReference type="STRING" id="870435.A0A0C3PW72"/>
<feature type="region of interest" description="Disordered" evidence="12">
    <location>
        <begin position="17"/>
        <end position="39"/>
    </location>
</feature>
<evidence type="ECO:0000259" key="14">
    <source>
        <dbReference type="PROSITE" id="PS51194"/>
    </source>
</evidence>
<dbReference type="GO" id="GO:0005694">
    <property type="term" value="C:chromosome"/>
    <property type="evidence" value="ECO:0007669"/>
    <property type="project" value="TreeGrafter"/>
</dbReference>
<comment type="similarity">
    <text evidence="2 11">Belongs to the helicase family. RecQ subfamily.</text>
</comment>
<evidence type="ECO:0000313" key="15">
    <source>
        <dbReference type="EMBL" id="KIO13149.1"/>
    </source>
</evidence>
<dbReference type="InterPro" id="IPR032284">
    <property type="entry name" value="RecQ_Zn-bd"/>
</dbReference>
<dbReference type="InterPro" id="IPR014001">
    <property type="entry name" value="Helicase_ATP-bd"/>
</dbReference>
<evidence type="ECO:0000256" key="9">
    <source>
        <dbReference type="ARBA" id="ARBA00023242"/>
    </source>
</evidence>
<evidence type="ECO:0000256" key="12">
    <source>
        <dbReference type="SAM" id="MobiDB-lite"/>
    </source>
</evidence>
<evidence type="ECO:0000256" key="2">
    <source>
        <dbReference type="ARBA" id="ARBA00005446"/>
    </source>
</evidence>
<evidence type="ECO:0000259" key="13">
    <source>
        <dbReference type="PROSITE" id="PS51192"/>
    </source>
</evidence>
<dbReference type="PANTHER" id="PTHR13710">
    <property type="entry name" value="DNA HELICASE RECQ FAMILY MEMBER"/>
    <property type="match status" value="1"/>
</dbReference>
<dbReference type="InParanoid" id="A0A0C3PW72"/>
<dbReference type="Pfam" id="PF00270">
    <property type="entry name" value="DEAD"/>
    <property type="match status" value="1"/>
</dbReference>
<dbReference type="Pfam" id="PF09382">
    <property type="entry name" value="RQC"/>
    <property type="match status" value="1"/>
</dbReference>
<dbReference type="PANTHER" id="PTHR13710:SF153">
    <property type="entry name" value="RECQ-LIKE DNA HELICASE BLM"/>
    <property type="match status" value="1"/>
</dbReference>
<dbReference type="FunFam" id="3.40.50.300:FF:001975">
    <property type="entry name" value="ATP-dependent DNA helicase"/>
    <property type="match status" value="1"/>
</dbReference>
<dbReference type="Pfam" id="PF16124">
    <property type="entry name" value="RecQ_Zn_bind"/>
    <property type="match status" value="1"/>
</dbReference>
<comment type="catalytic activity">
    <reaction evidence="11">
        <text>ATP + H2O = ADP + phosphate + H(+)</text>
        <dbReference type="Rhea" id="RHEA:13065"/>
        <dbReference type="ChEBI" id="CHEBI:15377"/>
        <dbReference type="ChEBI" id="CHEBI:15378"/>
        <dbReference type="ChEBI" id="CHEBI:30616"/>
        <dbReference type="ChEBI" id="CHEBI:43474"/>
        <dbReference type="ChEBI" id="CHEBI:456216"/>
    </reaction>
</comment>
<evidence type="ECO:0000256" key="5">
    <source>
        <dbReference type="ARBA" id="ARBA00022806"/>
    </source>
</evidence>
<dbReference type="CDD" id="cd17920">
    <property type="entry name" value="DEXHc_RecQ"/>
    <property type="match status" value="1"/>
</dbReference>
<dbReference type="AlphaFoldDB" id="A0A0C3PW72"/>
<dbReference type="EMBL" id="KN831946">
    <property type="protein sequence ID" value="KIO13149.1"/>
    <property type="molecule type" value="Genomic_DNA"/>
</dbReference>
<keyword evidence="8" id="KW-0413">Isomerase</keyword>
<dbReference type="OrthoDB" id="10261556at2759"/>
<dbReference type="SMART" id="SM00490">
    <property type="entry name" value="HELICc"/>
    <property type="match status" value="1"/>
</dbReference>
<evidence type="ECO:0000256" key="4">
    <source>
        <dbReference type="ARBA" id="ARBA00022801"/>
    </source>
</evidence>
<dbReference type="GO" id="GO:0016887">
    <property type="term" value="F:ATP hydrolysis activity"/>
    <property type="evidence" value="ECO:0007669"/>
    <property type="project" value="RHEA"/>
</dbReference>
<dbReference type="GO" id="GO:0009378">
    <property type="term" value="F:four-way junction helicase activity"/>
    <property type="evidence" value="ECO:0007669"/>
    <property type="project" value="TreeGrafter"/>
</dbReference>
<name>A0A0C3PW72_PISTI</name>
<evidence type="ECO:0000256" key="7">
    <source>
        <dbReference type="ARBA" id="ARBA00023125"/>
    </source>
</evidence>
<dbReference type="NCBIfam" id="TIGR00614">
    <property type="entry name" value="recQ_fam"/>
    <property type="match status" value="1"/>
</dbReference>
<dbReference type="Gene3D" id="1.10.10.10">
    <property type="entry name" value="Winged helix-like DNA-binding domain superfamily/Winged helix DNA-binding domain"/>
    <property type="match status" value="1"/>
</dbReference>
<evidence type="ECO:0000256" key="10">
    <source>
        <dbReference type="ARBA" id="ARBA00034617"/>
    </source>
</evidence>
<dbReference type="GO" id="GO:0005524">
    <property type="term" value="F:ATP binding"/>
    <property type="evidence" value="ECO:0007669"/>
    <property type="project" value="UniProtKB-KW"/>
</dbReference>
<dbReference type="GO" id="GO:0003677">
    <property type="term" value="F:DNA binding"/>
    <property type="evidence" value="ECO:0007669"/>
    <property type="project" value="UniProtKB-KW"/>
</dbReference>
<keyword evidence="16" id="KW-1185">Reference proteome</keyword>
<dbReference type="HOGENOM" id="CLU_001103_9_7_1"/>
<dbReference type="InterPro" id="IPR018982">
    <property type="entry name" value="RQC_domain"/>
</dbReference>
<proteinExistence type="inferred from homology"/>
<dbReference type="GO" id="GO:0005737">
    <property type="term" value="C:cytoplasm"/>
    <property type="evidence" value="ECO:0007669"/>
    <property type="project" value="TreeGrafter"/>
</dbReference>
<dbReference type="InterPro" id="IPR011545">
    <property type="entry name" value="DEAD/DEAH_box_helicase_dom"/>
</dbReference>
<dbReference type="InterPro" id="IPR004589">
    <property type="entry name" value="DNA_helicase_ATP-dep_RecQ"/>
</dbReference>
<keyword evidence="6 11" id="KW-0067">ATP-binding</keyword>
<dbReference type="InterPro" id="IPR027417">
    <property type="entry name" value="P-loop_NTPase"/>
</dbReference>
<evidence type="ECO:0000256" key="8">
    <source>
        <dbReference type="ARBA" id="ARBA00023235"/>
    </source>
</evidence>
<sequence length="594" mass="66412">MWDALDADTPIISTESLRGNARDGNQAGAHVSSTSSGARVDHTASPYYAEAISLLKGTFKLSHFRKNQLECITATLDGKDVFYLAPTGGGKSLCYQLPALCKSGKTQGTTFVISPLLSLIEDQVLALRGKGINAFRLINTADADAAHDALPRLRKGDNVPLVYTTPEKLLNSNNVQDIVVDLYEGKQLARFVVDEAHVIGGWRSWRESYAFLGILRKRWPDIPIMALTGSANELAIEDIKKSLALRDPVCLKQSFNRANLYYEVRMKPAQKKVLLQEIAGFIQSRHKGDTGIIYCQSRDECEDVARRLREEFNLSARHFHAGMDRDEKRVNQLDWSKGICKIIVATIAFGMGIDKPDVRFVIHVTMSKDMDGYYQETGRAGRDGGPSDCILFYAYRDVAKLQSMLTNPHDGNRPPPDEVERQLERLSAVVAYCSNESDCRRVLLLRHFDEEFDEGECHKSCDNCCKPGKSVKENCTAMAQQAVQLLSDMIDSGRDRGITLNMFKDVWRGRKSKNIAPYSGLSGYGAAANIDQSMTERIVTQLLCRQVFSTRRTTSGSGFGVNYLEVRLCQWLQRLFSVISHSWAATLKTAYMQK</sequence>
<dbReference type="GO" id="GO:0000724">
    <property type="term" value="P:double-strand break repair via homologous recombination"/>
    <property type="evidence" value="ECO:0007669"/>
    <property type="project" value="TreeGrafter"/>
</dbReference>
<dbReference type="GO" id="GO:0006260">
    <property type="term" value="P:DNA replication"/>
    <property type="evidence" value="ECO:0007669"/>
    <property type="project" value="InterPro"/>
</dbReference>
<dbReference type="EC" id="5.6.2.4" evidence="11"/>
<dbReference type="SUPFAM" id="SSF52540">
    <property type="entry name" value="P-loop containing nucleoside triphosphate hydrolases"/>
    <property type="match status" value="1"/>
</dbReference>
<dbReference type="PROSITE" id="PS51194">
    <property type="entry name" value="HELICASE_CTER"/>
    <property type="match status" value="1"/>
</dbReference>
<comment type="catalytic activity">
    <reaction evidence="10 11">
        <text>Couples ATP hydrolysis with the unwinding of duplex DNA by translocating in the 3'-5' direction.</text>
        <dbReference type="EC" id="5.6.2.4"/>
    </reaction>
</comment>
<dbReference type="PROSITE" id="PS51192">
    <property type="entry name" value="HELICASE_ATP_BIND_1"/>
    <property type="match status" value="1"/>
</dbReference>
<dbReference type="CDD" id="cd18794">
    <property type="entry name" value="SF2_C_RecQ"/>
    <property type="match status" value="1"/>
</dbReference>
<comment type="subcellular location">
    <subcellularLocation>
        <location evidence="1 11">Nucleus</location>
    </subcellularLocation>
</comment>
<keyword evidence="4 11" id="KW-0378">Hydrolase</keyword>
<feature type="domain" description="Helicase ATP-binding" evidence="13">
    <location>
        <begin position="72"/>
        <end position="249"/>
    </location>
</feature>
<evidence type="ECO:0000256" key="1">
    <source>
        <dbReference type="ARBA" id="ARBA00004123"/>
    </source>
</evidence>
<keyword evidence="3 11" id="KW-0547">Nucleotide-binding</keyword>
<evidence type="ECO:0000256" key="11">
    <source>
        <dbReference type="RuleBase" id="RU364117"/>
    </source>
</evidence>
<gene>
    <name evidence="15" type="ORF">M404DRAFT_122515</name>
</gene>